<gene>
    <name evidence="1" type="ORF">RO21_10750</name>
</gene>
<dbReference type="NCBIfam" id="TIGR04111">
    <property type="entry name" value="BcepMu_gp16"/>
    <property type="match status" value="1"/>
</dbReference>
<name>A0A0J5S157_9PAST</name>
<evidence type="ECO:0000313" key="2">
    <source>
        <dbReference type="Proteomes" id="UP000036270"/>
    </source>
</evidence>
<evidence type="ECO:0008006" key="3">
    <source>
        <dbReference type="Google" id="ProtNLM"/>
    </source>
</evidence>
<dbReference type="RefSeq" id="WP_047977783.1">
    <property type="nucleotide sequence ID" value="NZ_JWIZ01000084.1"/>
</dbReference>
<dbReference type="Gene3D" id="1.10.260.40">
    <property type="entry name" value="lambda repressor-like DNA-binding domains"/>
    <property type="match status" value="1"/>
</dbReference>
<comment type="caution">
    <text evidence="1">The sequence shown here is derived from an EMBL/GenBank/DDBJ whole genome shotgun (WGS) entry which is preliminary data.</text>
</comment>
<sequence length="63" mass="6981">MLQAKTPKQVKEGFAKQGKTLTQWAEENGYNRDYVYLVLNGNVKAKYGKAHEIAVKLGLKAAA</sequence>
<dbReference type="InterPro" id="IPR010982">
    <property type="entry name" value="Lambda_DNA-bd_dom_sf"/>
</dbReference>
<proteinExistence type="predicted"/>
<dbReference type="EMBL" id="JWIZ01000084">
    <property type="protein sequence ID" value="KMK50592.1"/>
    <property type="molecule type" value="Genomic_DNA"/>
</dbReference>
<dbReference type="AlphaFoldDB" id="A0A0J5S157"/>
<dbReference type="PATRIC" id="fig|67855.3.peg.2371"/>
<dbReference type="STRING" id="67855.RO21_10750"/>
<evidence type="ECO:0000313" key="1">
    <source>
        <dbReference type="EMBL" id="KMK50592.1"/>
    </source>
</evidence>
<keyword evidence="2" id="KW-1185">Reference proteome</keyword>
<accession>A0A0J5S157</accession>
<protein>
    <recommendedName>
        <fullName evidence="3">DNA-binding protein</fullName>
    </recommendedName>
</protein>
<dbReference type="InterPro" id="IPR026365">
    <property type="entry name" value="BcepMu_gp16"/>
</dbReference>
<dbReference type="GO" id="GO:0003677">
    <property type="term" value="F:DNA binding"/>
    <property type="evidence" value="ECO:0007669"/>
    <property type="project" value="InterPro"/>
</dbReference>
<dbReference type="Proteomes" id="UP000036270">
    <property type="component" value="Unassembled WGS sequence"/>
</dbReference>
<organism evidence="1 2">
    <name type="scientific">Muribacter muris</name>
    <dbReference type="NCBI Taxonomy" id="67855"/>
    <lineage>
        <taxon>Bacteria</taxon>
        <taxon>Pseudomonadati</taxon>
        <taxon>Pseudomonadota</taxon>
        <taxon>Gammaproteobacteria</taxon>
        <taxon>Pasteurellales</taxon>
        <taxon>Pasteurellaceae</taxon>
        <taxon>Muribacter</taxon>
    </lineage>
</organism>
<reference evidence="1 2" key="1">
    <citation type="submission" date="2014-12" db="EMBL/GenBank/DDBJ databases">
        <title>Reclassification of Actinobacillus muris as Muribacter muris.</title>
        <authorList>
            <person name="Christensen H."/>
            <person name="Nicklas W."/>
            <person name="Bisgaard M."/>
        </authorList>
    </citation>
    <scope>NUCLEOTIDE SEQUENCE [LARGE SCALE GENOMIC DNA]</scope>
    <source>
        <strain evidence="1 2">Ackerman80-443D</strain>
    </source>
</reference>